<name>A0AAV5QTL7_9ASCO</name>
<evidence type="ECO:0000313" key="1">
    <source>
        <dbReference type="EMBL" id="GMM38268.1"/>
    </source>
</evidence>
<dbReference type="AlphaFoldDB" id="A0AAV5QTL7"/>
<gene>
    <name evidence="1" type="ORF">DASC09_056070</name>
</gene>
<dbReference type="RefSeq" id="XP_064855264.1">
    <property type="nucleotide sequence ID" value="XM_064999192.1"/>
</dbReference>
<comment type="caution">
    <text evidence="1">The sequence shown here is derived from an EMBL/GenBank/DDBJ whole genome shotgun (WGS) entry which is preliminary data.</text>
</comment>
<organism evidence="1 2">
    <name type="scientific">Saccharomycopsis crataegensis</name>
    <dbReference type="NCBI Taxonomy" id="43959"/>
    <lineage>
        <taxon>Eukaryota</taxon>
        <taxon>Fungi</taxon>
        <taxon>Dikarya</taxon>
        <taxon>Ascomycota</taxon>
        <taxon>Saccharomycotina</taxon>
        <taxon>Saccharomycetes</taxon>
        <taxon>Saccharomycopsidaceae</taxon>
        <taxon>Saccharomycopsis</taxon>
    </lineage>
</organism>
<accession>A0AAV5QTL7</accession>
<dbReference type="EMBL" id="BTFZ01000019">
    <property type="protein sequence ID" value="GMM38268.1"/>
    <property type="molecule type" value="Genomic_DNA"/>
</dbReference>
<sequence>MMSTPPQSPQLNLLEGYLNTRNNITIGDIGSQRYIFVAVHSSATNESEVVPKAIQFVEYLKTDKIITPAISKLFTIKLPDEDRKHEILNFPTIFQDIAAPEKRVINETYTLYREIHRRMIGQMMTTLGFGYMKAVSEMGGVPEISKKLEEEYLKDSVPLKVLQVKEFWEEKMHADTME</sequence>
<dbReference type="GeneID" id="90076257"/>
<protein>
    <submittedName>
        <fullName evidence="1">Uncharacterized protein</fullName>
    </submittedName>
</protein>
<reference evidence="1 2" key="1">
    <citation type="journal article" date="2023" name="Elife">
        <title>Identification of key yeast species and microbe-microbe interactions impacting larval growth of Drosophila in the wild.</title>
        <authorList>
            <person name="Mure A."/>
            <person name="Sugiura Y."/>
            <person name="Maeda R."/>
            <person name="Honda K."/>
            <person name="Sakurai N."/>
            <person name="Takahashi Y."/>
            <person name="Watada M."/>
            <person name="Katoh T."/>
            <person name="Gotoh A."/>
            <person name="Gotoh Y."/>
            <person name="Taniguchi I."/>
            <person name="Nakamura K."/>
            <person name="Hayashi T."/>
            <person name="Katayama T."/>
            <person name="Uemura T."/>
            <person name="Hattori Y."/>
        </authorList>
    </citation>
    <scope>NUCLEOTIDE SEQUENCE [LARGE SCALE GENOMIC DNA]</scope>
    <source>
        <strain evidence="1 2">SC-9</strain>
    </source>
</reference>
<keyword evidence="2" id="KW-1185">Reference proteome</keyword>
<proteinExistence type="predicted"/>
<dbReference type="Proteomes" id="UP001360560">
    <property type="component" value="Unassembled WGS sequence"/>
</dbReference>
<evidence type="ECO:0000313" key="2">
    <source>
        <dbReference type="Proteomes" id="UP001360560"/>
    </source>
</evidence>